<proteinExistence type="predicted"/>
<dbReference type="Proteomes" id="UP000183988">
    <property type="component" value="Unassembled WGS sequence"/>
</dbReference>
<keyword evidence="2" id="KW-1185">Reference proteome</keyword>
<gene>
    <name evidence="1" type="ORF">SAMN05216225_100678</name>
</gene>
<organism evidence="1 2">
    <name type="scientific">Ornithinibacillus halophilus</name>
    <dbReference type="NCBI Taxonomy" id="930117"/>
    <lineage>
        <taxon>Bacteria</taxon>
        <taxon>Bacillati</taxon>
        <taxon>Bacillota</taxon>
        <taxon>Bacilli</taxon>
        <taxon>Bacillales</taxon>
        <taxon>Bacillaceae</taxon>
        <taxon>Ornithinibacillus</taxon>
    </lineage>
</organism>
<accession>A0A1M5EX37</accession>
<dbReference type="EMBL" id="FQVW01000006">
    <property type="protein sequence ID" value="SHF83788.1"/>
    <property type="molecule type" value="Genomic_DNA"/>
</dbReference>
<name>A0A1M5EX37_9BACI</name>
<evidence type="ECO:0000313" key="2">
    <source>
        <dbReference type="Proteomes" id="UP000183988"/>
    </source>
</evidence>
<protein>
    <submittedName>
        <fullName evidence="1">Uncharacterized protein</fullName>
    </submittedName>
</protein>
<dbReference type="AlphaFoldDB" id="A0A1M5EX37"/>
<dbReference type="STRING" id="930117.SAMN05216225_100678"/>
<evidence type="ECO:0000313" key="1">
    <source>
        <dbReference type="EMBL" id="SHF83788.1"/>
    </source>
</evidence>
<reference evidence="1 2" key="1">
    <citation type="submission" date="2016-11" db="EMBL/GenBank/DDBJ databases">
        <authorList>
            <person name="Jaros S."/>
            <person name="Januszkiewicz K."/>
            <person name="Wedrychowicz H."/>
        </authorList>
    </citation>
    <scope>NUCLEOTIDE SEQUENCE [LARGE SCALE GENOMIC DNA]</scope>
    <source>
        <strain evidence="1 2">IBRC-M 10683</strain>
    </source>
</reference>
<sequence>MFAGVGEDISSFIFDKKPGFEFLWTSVPLFI</sequence>